<dbReference type="OrthoDB" id="5814287at2759"/>
<proteinExistence type="predicted"/>
<feature type="compositionally biased region" description="Acidic residues" evidence="1">
    <location>
        <begin position="49"/>
        <end position="58"/>
    </location>
</feature>
<dbReference type="PANTHER" id="PTHR31751:SF42">
    <property type="entry name" value="PROTEIN CBG10204"/>
    <property type="match status" value="1"/>
</dbReference>
<dbReference type="Proteomes" id="UP000838412">
    <property type="component" value="Unassembled WGS sequence"/>
</dbReference>
<sequence length="363" mass="41462">MAVEFITILMNSTAVEFITILMNCTAVEFNNPRSSDIPEANDSESASGSEEELGFISGESDEDSIDVEDISLGSYYIVSEQKIFELFTDSNSSQAMECDAFGVGLDYLISEGLDSECIATDRHKGIRAELKKPAYHKINHQFDLFHVAKSIKKKLGLKAKKRCNNDISPWINCVANHLWWSSRTCGGDDVEKWMSVTEHVDNNHHFRTNQMFKQCAHDPSSARNQTDIKWLKPGTTPHRALHEVVHEKSLLKDMFHLTGFKHTGEEIFGELEAFHNMLLKFAPKRQHFSYLGMRARLQLAALDHNSNVFRVQATTKEGDPRWTAAFSKRKKDWIARKVFQAKQYGFRQDLMKLVLKRAAKILM</sequence>
<evidence type="ECO:0000313" key="3">
    <source>
        <dbReference type="Proteomes" id="UP000838412"/>
    </source>
</evidence>
<protein>
    <submittedName>
        <fullName evidence="2">Hypp9417 protein</fullName>
    </submittedName>
</protein>
<dbReference type="EMBL" id="CAKMNS010000101">
    <property type="protein sequence ID" value="CAH1276889.1"/>
    <property type="molecule type" value="Genomic_DNA"/>
</dbReference>
<reference evidence="2" key="1">
    <citation type="submission" date="2022-01" db="EMBL/GenBank/DDBJ databases">
        <authorList>
            <person name="Braso-Vives M."/>
        </authorList>
    </citation>
    <scope>NUCLEOTIDE SEQUENCE</scope>
</reference>
<evidence type="ECO:0000256" key="1">
    <source>
        <dbReference type="SAM" id="MobiDB-lite"/>
    </source>
</evidence>
<organism evidence="2 3">
    <name type="scientific">Branchiostoma lanceolatum</name>
    <name type="common">Common lancelet</name>
    <name type="synonym">Amphioxus lanceolatum</name>
    <dbReference type="NCBI Taxonomy" id="7740"/>
    <lineage>
        <taxon>Eukaryota</taxon>
        <taxon>Metazoa</taxon>
        <taxon>Chordata</taxon>
        <taxon>Cephalochordata</taxon>
        <taxon>Leptocardii</taxon>
        <taxon>Amphioxiformes</taxon>
        <taxon>Branchiostomatidae</taxon>
        <taxon>Branchiostoma</taxon>
    </lineage>
</organism>
<comment type="caution">
    <text evidence="2">The sequence shown here is derived from an EMBL/GenBank/DDBJ whole genome shotgun (WGS) entry which is preliminary data.</text>
</comment>
<dbReference type="PANTHER" id="PTHR31751">
    <property type="entry name" value="SI:CH211-108C17.2-RELATED-RELATED"/>
    <property type="match status" value="1"/>
</dbReference>
<feature type="region of interest" description="Disordered" evidence="1">
    <location>
        <begin position="32"/>
        <end position="58"/>
    </location>
</feature>
<dbReference type="AlphaFoldDB" id="A0A8S4MMT3"/>
<keyword evidence="3" id="KW-1185">Reference proteome</keyword>
<evidence type="ECO:0000313" key="2">
    <source>
        <dbReference type="EMBL" id="CAH1276889.1"/>
    </source>
</evidence>
<accession>A0A8S4MMT3</accession>
<gene>
    <name evidence="2" type="primary">Hypp9417</name>
    <name evidence="2" type="ORF">BLAG_LOCUS25828</name>
</gene>
<name>A0A8S4MMT3_BRALA</name>